<keyword evidence="2" id="KW-1185">Reference proteome</keyword>
<sequence length="198" mass="22434">MLYTLHDLASQNGISYIPGPSVTFVLNTVDRALRNPSILDLYIPSFTHHLDKPAGDHAELHREIQNEFEKAYFDLADLDTTDESTEYGQTRKSEICGMIFITLNRQLVIATDEYYTVSNNQHSLILTTALFTTILHELAHHLSLSKHFETTLPTIHGHNFYTIDERGSTPVLYGESGSYLETRLWGGVFSIVLSDLEM</sequence>
<evidence type="ECO:0000313" key="2">
    <source>
        <dbReference type="Proteomes" id="UP001556367"/>
    </source>
</evidence>
<organism evidence="1 2">
    <name type="scientific">Hohenbuehelia grisea</name>
    <dbReference type="NCBI Taxonomy" id="104357"/>
    <lineage>
        <taxon>Eukaryota</taxon>
        <taxon>Fungi</taxon>
        <taxon>Dikarya</taxon>
        <taxon>Basidiomycota</taxon>
        <taxon>Agaricomycotina</taxon>
        <taxon>Agaricomycetes</taxon>
        <taxon>Agaricomycetidae</taxon>
        <taxon>Agaricales</taxon>
        <taxon>Pleurotineae</taxon>
        <taxon>Pleurotaceae</taxon>
        <taxon>Hohenbuehelia</taxon>
    </lineage>
</organism>
<comment type="caution">
    <text evidence="1">The sequence shown here is derived from an EMBL/GenBank/DDBJ whole genome shotgun (WGS) entry which is preliminary data.</text>
</comment>
<dbReference type="EMBL" id="JASNQZ010000002">
    <property type="protein sequence ID" value="KAL0959714.1"/>
    <property type="molecule type" value="Genomic_DNA"/>
</dbReference>
<proteinExistence type="predicted"/>
<name>A0ABR3JV11_9AGAR</name>
<dbReference type="Proteomes" id="UP001556367">
    <property type="component" value="Unassembled WGS sequence"/>
</dbReference>
<reference evidence="2" key="1">
    <citation type="submission" date="2024-06" db="EMBL/GenBank/DDBJ databases">
        <title>Multi-omics analyses provide insights into the biosynthesis of the anticancer antibiotic pleurotin in Hohenbuehelia grisea.</title>
        <authorList>
            <person name="Weaver J.A."/>
            <person name="Alberti F."/>
        </authorList>
    </citation>
    <scope>NUCLEOTIDE SEQUENCE [LARGE SCALE GENOMIC DNA]</scope>
    <source>
        <strain evidence="2">T-177</strain>
    </source>
</reference>
<protein>
    <submittedName>
        <fullName evidence="1">Uncharacterized protein</fullName>
    </submittedName>
</protein>
<evidence type="ECO:0000313" key="1">
    <source>
        <dbReference type="EMBL" id="KAL0959714.1"/>
    </source>
</evidence>
<accession>A0ABR3JV11</accession>
<gene>
    <name evidence="1" type="ORF">HGRIS_011407</name>
</gene>